<dbReference type="AlphaFoldDB" id="A0A2R5G4K3"/>
<dbReference type="Gene3D" id="1.20.1270.60">
    <property type="entry name" value="Arfaptin homology (AH) domain/BAR domain"/>
    <property type="match status" value="1"/>
</dbReference>
<sequence>MAALIRRLIGSDRDEDEVASALWGERAGLALSSNRSLSGAASQFGGDDAQSMRSGDFDDGRSMDGRCGLDKDQERQYKQLYDAFLIMEASLQKYWKTCTAFLEVSSLMQEGVDQMTADVLSFCSSMEEDAMIQRLEHDALCMRDGMACEDVVNESVRKHLLGPMGDRLAFFQAIKVRARDIATHRRAYREQRKKLGKMRVDRKCNPVRLKAAEHELGVLANKFESTFRNLVGDLQDLHENRAQILREPFDALRRCQIDFMQHLSGVLAADMRKDEVPCMHDFEPVSNQHEAQVPNWDMGIEDSASVAAEYHVPFEAEETLSVRTGNASQSIAEQLHQSQAQSMHPERLVSTSTSLSASSASPAMSEPVASSSSAAVLTQGHRPRQRHQVAQIVKDFHLLRGRRIFERPEQFRALEVAPPGRPGPLARVQGETADADDSTYAMVRRFAASVRRVTRGSASALDRDTPANDLDETSAARKLQGFARTVAAQSQARALADQIFAVHRDNAGYTFYSNPHTGYMSWTRPLFVRRGGEVGSLS</sequence>
<dbReference type="SUPFAM" id="SSF103657">
    <property type="entry name" value="BAR/IMD domain-like"/>
    <property type="match status" value="1"/>
</dbReference>
<dbReference type="EMBL" id="BEYU01000008">
    <property type="protein sequence ID" value="GBG24718.1"/>
    <property type="molecule type" value="Genomic_DNA"/>
</dbReference>
<gene>
    <name evidence="2" type="ORF">FCC1311_009362</name>
</gene>
<evidence type="ECO:0000256" key="1">
    <source>
        <dbReference type="SAM" id="MobiDB-lite"/>
    </source>
</evidence>
<reference evidence="2 3" key="1">
    <citation type="submission" date="2017-12" db="EMBL/GenBank/DDBJ databases">
        <title>Sequencing, de novo assembly and annotation of complete genome of a new Thraustochytrid species, strain FCC1311.</title>
        <authorList>
            <person name="Sedici K."/>
            <person name="Godart F."/>
            <person name="Aiese Cigliano R."/>
            <person name="Sanseverino W."/>
            <person name="Barakat M."/>
            <person name="Ortet P."/>
            <person name="Marechal E."/>
            <person name="Cagnac O."/>
            <person name="Amato A."/>
        </authorList>
    </citation>
    <scope>NUCLEOTIDE SEQUENCE [LARGE SCALE GENOMIC DNA]</scope>
</reference>
<dbReference type="InterPro" id="IPR027267">
    <property type="entry name" value="AH/BAR_dom_sf"/>
</dbReference>
<feature type="compositionally biased region" description="Low complexity" evidence="1">
    <location>
        <begin position="348"/>
        <end position="378"/>
    </location>
</feature>
<dbReference type="Proteomes" id="UP000241890">
    <property type="component" value="Unassembled WGS sequence"/>
</dbReference>
<comment type="caution">
    <text evidence="2">The sequence shown here is derived from an EMBL/GenBank/DDBJ whole genome shotgun (WGS) entry which is preliminary data.</text>
</comment>
<protein>
    <recommendedName>
        <fullName evidence="4">BAR domain-containing protein</fullName>
    </recommendedName>
</protein>
<accession>A0A2R5G4K3</accession>
<dbReference type="InParanoid" id="A0A2R5G4K3"/>
<organism evidence="2 3">
    <name type="scientific">Hondaea fermentalgiana</name>
    <dbReference type="NCBI Taxonomy" id="2315210"/>
    <lineage>
        <taxon>Eukaryota</taxon>
        <taxon>Sar</taxon>
        <taxon>Stramenopiles</taxon>
        <taxon>Bigyra</taxon>
        <taxon>Labyrinthulomycetes</taxon>
        <taxon>Thraustochytrida</taxon>
        <taxon>Thraustochytriidae</taxon>
        <taxon>Hondaea</taxon>
    </lineage>
</organism>
<proteinExistence type="predicted"/>
<feature type="region of interest" description="Disordered" evidence="1">
    <location>
        <begin position="40"/>
        <end position="64"/>
    </location>
</feature>
<feature type="compositionally biased region" description="Basic and acidic residues" evidence="1">
    <location>
        <begin position="55"/>
        <end position="64"/>
    </location>
</feature>
<evidence type="ECO:0000313" key="3">
    <source>
        <dbReference type="Proteomes" id="UP000241890"/>
    </source>
</evidence>
<name>A0A2R5G4K3_9STRA</name>
<feature type="region of interest" description="Disordered" evidence="1">
    <location>
        <begin position="335"/>
        <end position="387"/>
    </location>
</feature>
<evidence type="ECO:0000313" key="2">
    <source>
        <dbReference type="EMBL" id="GBG24718.1"/>
    </source>
</evidence>
<evidence type="ECO:0008006" key="4">
    <source>
        <dbReference type="Google" id="ProtNLM"/>
    </source>
</evidence>
<keyword evidence="3" id="KW-1185">Reference proteome</keyword>
<dbReference type="CDD" id="cd07307">
    <property type="entry name" value="BAR"/>
    <property type="match status" value="1"/>
</dbReference>